<dbReference type="Proteomes" id="UP000269689">
    <property type="component" value="Unassembled WGS sequence"/>
</dbReference>
<organism evidence="1 2">
    <name type="scientific">Pacificibacter maritimus</name>
    <dbReference type="NCBI Taxonomy" id="762213"/>
    <lineage>
        <taxon>Bacteria</taxon>
        <taxon>Pseudomonadati</taxon>
        <taxon>Pseudomonadota</taxon>
        <taxon>Alphaproteobacteria</taxon>
        <taxon>Rhodobacterales</taxon>
        <taxon>Roseobacteraceae</taxon>
        <taxon>Pacificibacter</taxon>
    </lineage>
</organism>
<dbReference type="EMBL" id="RKQK01000002">
    <property type="protein sequence ID" value="RPE67179.1"/>
    <property type="molecule type" value="Genomic_DNA"/>
</dbReference>
<sequence length="55" mass="5995">MILIWRGSVETLLRLLGGGSVMCQKAKNDLTLTKGVSSQSVAIFINFAKIDKKIT</sequence>
<dbReference type="AlphaFoldDB" id="A0A3N4UIU0"/>
<reference evidence="1 2" key="1">
    <citation type="submission" date="2018-11" db="EMBL/GenBank/DDBJ databases">
        <title>Genomic Encyclopedia of Type Strains, Phase IV (KMG-IV): sequencing the most valuable type-strain genomes for metagenomic binning, comparative biology and taxonomic classification.</title>
        <authorList>
            <person name="Goeker M."/>
        </authorList>
    </citation>
    <scope>NUCLEOTIDE SEQUENCE [LARGE SCALE GENOMIC DNA]</scope>
    <source>
        <strain evidence="1 2">DSM 104731</strain>
    </source>
</reference>
<keyword evidence="2" id="KW-1185">Reference proteome</keyword>
<name>A0A3N4UIU0_9RHOB</name>
<protein>
    <submittedName>
        <fullName evidence="1">Uncharacterized protein</fullName>
    </submittedName>
</protein>
<gene>
    <name evidence="1" type="ORF">EDD53_1583</name>
</gene>
<evidence type="ECO:0000313" key="1">
    <source>
        <dbReference type="EMBL" id="RPE67179.1"/>
    </source>
</evidence>
<accession>A0A3N4UIU0</accession>
<evidence type="ECO:0000313" key="2">
    <source>
        <dbReference type="Proteomes" id="UP000269689"/>
    </source>
</evidence>
<proteinExistence type="predicted"/>
<comment type="caution">
    <text evidence="1">The sequence shown here is derived from an EMBL/GenBank/DDBJ whole genome shotgun (WGS) entry which is preliminary data.</text>
</comment>